<dbReference type="InterPro" id="IPR017853">
    <property type="entry name" value="GH"/>
</dbReference>
<evidence type="ECO:0000313" key="4">
    <source>
        <dbReference type="Proteomes" id="UP001139366"/>
    </source>
</evidence>
<feature type="non-terminal residue" evidence="3">
    <location>
        <position position="1"/>
    </location>
</feature>
<comment type="caution">
    <text evidence="3">The sequence shown here is derived from an EMBL/GenBank/DDBJ whole genome shotgun (WGS) entry which is preliminary data.</text>
</comment>
<gene>
    <name evidence="3" type="ORF">K6T82_24315</name>
</gene>
<reference evidence="3 4" key="1">
    <citation type="journal article" date="2023" name="Antonie Van Leeuwenhoek">
        <title>Flavobacterium potami sp. nov., a multi-metal resistance genes harbouring bacterium isolated from shallow river silt.</title>
        <authorList>
            <person name="Li S."/>
            <person name="Mao S."/>
            <person name="Mu W."/>
            <person name="Guo B."/>
            <person name="Li C."/>
            <person name="Zhu Q."/>
            <person name="Hou X."/>
            <person name="Zhao Y."/>
            <person name="Wei S."/>
            <person name="Liu H."/>
            <person name="Liu A."/>
        </authorList>
    </citation>
    <scope>NUCLEOTIDE SEQUENCE [LARGE SCALE GENOMIC DNA]</scope>
    <source>
        <strain evidence="3 4">17A</strain>
    </source>
</reference>
<keyword evidence="4" id="KW-1185">Reference proteome</keyword>
<dbReference type="Gene3D" id="3.20.20.80">
    <property type="entry name" value="Glycosidases"/>
    <property type="match status" value="1"/>
</dbReference>
<dbReference type="GO" id="GO:0008422">
    <property type="term" value="F:beta-glucosidase activity"/>
    <property type="evidence" value="ECO:0007669"/>
    <property type="project" value="TreeGrafter"/>
</dbReference>
<dbReference type="InterPro" id="IPR001360">
    <property type="entry name" value="Glyco_hydro_1"/>
</dbReference>
<name>A0A9X1HGP6_9FLAO</name>
<evidence type="ECO:0000256" key="1">
    <source>
        <dbReference type="ARBA" id="ARBA00023295"/>
    </source>
</evidence>
<feature type="non-terminal residue" evidence="3">
    <location>
        <position position="93"/>
    </location>
</feature>
<sequence length="93" mass="10492">KGLSIIDVLPHGADGPVAESDDGNYPSHEAIDFYHRYKEDISLFSEMGFNCLRVSIAWSRIFPNGDEESPNEQGLQFYDDLFDELLKNGIQPV</sequence>
<dbReference type="SUPFAM" id="SSF51445">
    <property type="entry name" value="(Trans)glycosidases"/>
    <property type="match status" value="1"/>
</dbReference>
<dbReference type="GO" id="GO:0005829">
    <property type="term" value="C:cytosol"/>
    <property type="evidence" value="ECO:0007669"/>
    <property type="project" value="TreeGrafter"/>
</dbReference>
<organism evidence="3 4">
    <name type="scientific">Flavobacterium potami</name>
    <dbReference type="NCBI Taxonomy" id="2872310"/>
    <lineage>
        <taxon>Bacteria</taxon>
        <taxon>Pseudomonadati</taxon>
        <taxon>Bacteroidota</taxon>
        <taxon>Flavobacteriia</taxon>
        <taxon>Flavobacteriales</taxon>
        <taxon>Flavobacteriaceae</taxon>
        <taxon>Flavobacterium</taxon>
    </lineage>
</organism>
<keyword evidence="1" id="KW-0378">Hydrolase</keyword>
<dbReference type="RefSeq" id="WP_223711655.1">
    <property type="nucleotide sequence ID" value="NZ_JAINUY010000085.1"/>
</dbReference>
<dbReference type="Proteomes" id="UP001139366">
    <property type="component" value="Unassembled WGS sequence"/>
</dbReference>
<evidence type="ECO:0000256" key="2">
    <source>
        <dbReference type="RuleBase" id="RU003690"/>
    </source>
</evidence>
<keyword evidence="1" id="KW-0326">Glycosidase</keyword>
<evidence type="ECO:0000313" key="3">
    <source>
        <dbReference type="EMBL" id="MBZ4037892.1"/>
    </source>
</evidence>
<dbReference type="PANTHER" id="PTHR10353:SF122">
    <property type="entry name" value="6-PHOSPHO-BETA-GLUCOSIDASE ASCB-RELATED"/>
    <property type="match status" value="1"/>
</dbReference>
<comment type="similarity">
    <text evidence="2">Belongs to the glycosyl hydrolase 1 family.</text>
</comment>
<dbReference type="EMBL" id="JAINUY010000085">
    <property type="protein sequence ID" value="MBZ4037892.1"/>
    <property type="molecule type" value="Genomic_DNA"/>
</dbReference>
<dbReference type="AlphaFoldDB" id="A0A9X1HGP6"/>
<dbReference type="Pfam" id="PF00232">
    <property type="entry name" value="Glyco_hydro_1"/>
    <property type="match status" value="1"/>
</dbReference>
<dbReference type="GO" id="GO:0016052">
    <property type="term" value="P:carbohydrate catabolic process"/>
    <property type="evidence" value="ECO:0007669"/>
    <property type="project" value="TreeGrafter"/>
</dbReference>
<protein>
    <submittedName>
        <fullName evidence="3">Family 1 glycosylhydrolase</fullName>
    </submittedName>
</protein>
<accession>A0A9X1HGP6</accession>
<proteinExistence type="inferred from homology"/>
<dbReference type="PANTHER" id="PTHR10353">
    <property type="entry name" value="GLYCOSYL HYDROLASE"/>
    <property type="match status" value="1"/>
</dbReference>